<evidence type="ECO:0000313" key="3">
    <source>
        <dbReference type="Proteomes" id="UP000050863"/>
    </source>
</evidence>
<dbReference type="Pfam" id="PF00561">
    <property type="entry name" value="Abhydrolase_1"/>
    <property type="match status" value="1"/>
</dbReference>
<protein>
    <recommendedName>
        <fullName evidence="1">AB hydrolase-1 domain-containing protein</fullName>
    </recommendedName>
</protein>
<evidence type="ECO:0000259" key="1">
    <source>
        <dbReference type="Pfam" id="PF00561"/>
    </source>
</evidence>
<keyword evidence="3" id="KW-1185">Reference proteome</keyword>
<name>A0A0R3M2T0_9BRAD</name>
<dbReference type="Gene3D" id="3.40.50.1820">
    <property type="entry name" value="alpha/beta hydrolase"/>
    <property type="match status" value="1"/>
</dbReference>
<dbReference type="PANTHER" id="PTHR43433">
    <property type="entry name" value="HYDROLASE, ALPHA/BETA FOLD FAMILY PROTEIN"/>
    <property type="match status" value="1"/>
</dbReference>
<gene>
    <name evidence="2" type="ORF">CQ12_33285</name>
</gene>
<dbReference type="SUPFAM" id="SSF53474">
    <property type="entry name" value="alpha/beta-Hydrolases"/>
    <property type="match status" value="1"/>
</dbReference>
<sequence>MSSHRAQSQGRTFKVVTRDGTGLFVKDTGGSGRAVVMTHAWPLNADIWDYQAMQLSKAGLRVITYDRRGFGRSDKPAGGYDFDTFADDLADVIEQTGVRDATLVGYSMGGGEVVRYLARHRGRHVAKACLVGAAAHFLMKSENNPIGIDGAVFEGIKQGVQGDRKAYLTGLLRDVFLDARRPSTHSVTQEMVDSTLAMAMQASVAATAACVDAFAKTDFRPELAAVKVPALVLHGTSDIPVPFAIGKATADGIAGSKLIEYRDASHGIVLTERDRVTRDLQAFIAS</sequence>
<comment type="caution">
    <text evidence="2">The sequence shown here is derived from an EMBL/GenBank/DDBJ whole genome shotgun (WGS) entry which is preliminary data.</text>
</comment>
<dbReference type="InterPro" id="IPR050471">
    <property type="entry name" value="AB_hydrolase"/>
</dbReference>
<reference evidence="2 3" key="1">
    <citation type="submission" date="2014-03" db="EMBL/GenBank/DDBJ databases">
        <title>Bradyrhizobium valentinum sp. nov., isolated from effective nodules of Lupinus mariae-josephae, a lupine endemic of basic-lime soils in Eastern Spain.</title>
        <authorList>
            <person name="Duran D."/>
            <person name="Rey L."/>
            <person name="Navarro A."/>
            <person name="Busquets A."/>
            <person name="Imperial J."/>
            <person name="Ruiz-Argueso T."/>
        </authorList>
    </citation>
    <scope>NUCLEOTIDE SEQUENCE [LARGE SCALE GENOMIC DNA]</scope>
    <source>
        <strain evidence="2 3">PAC68</strain>
    </source>
</reference>
<organism evidence="2 3">
    <name type="scientific">Bradyrhizobium jicamae</name>
    <dbReference type="NCBI Taxonomy" id="280332"/>
    <lineage>
        <taxon>Bacteria</taxon>
        <taxon>Pseudomonadati</taxon>
        <taxon>Pseudomonadota</taxon>
        <taxon>Alphaproteobacteria</taxon>
        <taxon>Hyphomicrobiales</taxon>
        <taxon>Nitrobacteraceae</taxon>
        <taxon>Bradyrhizobium</taxon>
    </lineage>
</organism>
<proteinExistence type="predicted"/>
<dbReference type="InterPro" id="IPR000073">
    <property type="entry name" value="AB_hydrolase_1"/>
</dbReference>
<dbReference type="Proteomes" id="UP000050863">
    <property type="component" value="Unassembled WGS sequence"/>
</dbReference>
<dbReference type="PANTHER" id="PTHR43433:SF4">
    <property type="entry name" value="NON-HEME CHLOROPEROXIDASE-RELATED"/>
    <property type="match status" value="1"/>
</dbReference>
<feature type="domain" description="AB hydrolase-1" evidence="1">
    <location>
        <begin position="34"/>
        <end position="271"/>
    </location>
</feature>
<accession>A0A0R3M2T0</accession>
<evidence type="ECO:0000313" key="2">
    <source>
        <dbReference type="EMBL" id="KRR14519.1"/>
    </source>
</evidence>
<dbReference type="InterPro" id="IPR029058">
    <property type="entry name" value="AB_hydrolase_fold"/>
</dbReference>
<dbReference type="STRING" id="280332.CQ12_33285"/>
<dbReference type="PRINTS" id="PR00111">
    <property type="entry name" value="ABHYDROLASE"/>
</dbReference>
<dbReference type="AlphaFoldDB" id="A0A0R3M2T0"/>
<dbReference type="EMBL" id="LLXZ01000013">
    <property type="protein sequence ID" value="KRR14519.1"/>
    <property type="molecule type" value="Genomic_DNA"/>
</dbReference>